<proteinExistence type="predicted"/>
<protein>
    <submittedName>
        <fullName evidence="1">Uncharacterized protein</fullName>
    </submittedName>
</protein>
<evidence type="ECO:0000313" key="1">
    <source>
        <dbReference type="EMBL" id="KKK47126.1"/>
    </source>
</evidence>
<accession>A0A0F8YGH9</accession>
<dbReference type="AlphaFoldDB" id="A0A0F8YGH9"/>
<name>A0A0F8YGH9_9ZZZZ</name>
<gene>
    <name evidence="1" type="ORF">LCGC14_3158330</name>
</gene>
<comment type="caution">
    <text evidence="1">The sequence shown here is derived from an EMBL/GenBank/DDBJ whole genome shotgun (WGS) entry which is preliminary data.</text>
</comment>
<reference evidence="1" key="1">
    <citation type="journal article" date="2015" name="Nature">
        <title>Complex archaea that bridge the gap between prokaryotes and eukaryotes.</title>
        <authorList>
            <person name="Spang A."/>
            <person name="Saw J.H."/>
            <person name="Jorgensen S.L."/>
            <person name="Zaremba-Niedzwiedzka K."/>
            <person name="Martijn J."/>
            <person name="Lind A.E."/>
            <person name="van Eijk R."/>
            <person name="Schleper C."/>
            <person name="Guy L."/>
            <person name="Ettema T.J."/>
        </authorList>
    </citation>
    <scope>NUCLEOTIDE SEQUENCE</scope>
</reference>
<dbReference type="EMBL" id="LAZR01069737">
    <property type="protein sequence ID" value="KKK47126.1"/>
    <property type="molecule type" value="Genomic_DNA"/>
</dbReference>
<sequence length="79" mass="8703">MFMSVSACIICTCSRIQAVPRRTQTGGYSTKLKVGDLVMDISARKVIRGGRVIDLQPLDDPDKAREAFVCKALKNLMKS</sequence>
<organism evidence="1">
    <name type="scientific">marine sediment metagenome</name>
    <dbReference type="NCBI Taxonomy" id="412755"/>
    <lineage>
        <taxon>unclassified sequences</taxon>
        <taxon>metagenomes</taxon>
        <taxon>ecological metagenomes</taxon>
    </lineage>
</organism>